<feature type="region of interest" description="Disordered" evidence="7">
    <location>
        <begin position="1"/>
        <end position="31"/>
    </location>
</feature>
<dbReference type="Pfam" id="PF01757">
    <property type="entry name" value="Acyl_transf_3"/>
    <property type="match status" value="1"/>
</dbReference>
<accession>A0A4Y5YM01</accession>
<dbReference type="EMBL" id="CP041040">
    <property type="protein sequence ID" value="QDE33575.1"/>
    <property type="molecule type" value="Genomic_DNA"/>
</dbReference>
<dbReference type="AlphaFoldDB" id="A0A4Y5YM01"/>
<protein>
    <recommendedName>
        <fullName evidence="9">Acyltransferase 3 domain-containing protein</fullName>
    </recommendedName>
</protein>
<comment type="similarity">
    <text evidence="2">Belongs to the acyltransferase 3 family.</text>
</comment>
<evidence type="ECO:0000313" key="10">
    <source>
        <dbReference type="EMBL" id="QDE33575.1"/>
    </source>
</evidence>
<feature type="compositionally biased region" description="Basic and acidic residues" evidence="7">
    <location>
        <begin position="1"/>
        <end position="27"/>
    </location>
</feature>
<evidence type="ECO:0000256" key="2">
    <source>
        <dbReference type="ARBA" id="ARBA00007400"/>
    </source>
</evidence>
<sequence>MRRCREDGLLPHRRGAGAERGQHDAGVDRGIPGAADVRGSRRVVRRAGVAPRARRRGAGAVSARVGWPDVVKGVCIILVVLWHVVTKHAIEVDGAGAITGAWATLNAQLLPLRMPLFFLISGMFDGSVVNAPAGTPWRRRAGRLAAAYVIWVVIQTFVLALTPDFDTARAENG</sequence>
<keyword evidence="4 8" id="KW-0812">Transmembrane</keyword>
<gene>
    <name evidence="10" type="ORF">FIV50_01430</name>
</gene>
<evidence type="ECO:0000256" key="8">
    <source>
        <dbReference type="SAM" id="Phobius"/>
    </source>
</evidence>
<evidence type="ECO:0000256" key="3">
    <source>
        <dbReference type="ARBA" id="ARBA00022475"/>
    </source>
</evidence>
<evidence type="ECO:0000256" key="4">
    <source>
        <dbReference type="ARBA" id="ARBA00022692"/>
    </source>
</evidence>
<dbReference type="GO" id="GO:0016413">
    <property type="term" value="F:O-acetyltransferase activity"/>
    <property type="evidence" value="ECO:0007669"/>
    <property type="project" value="TreeGrafter"/>
</dbReference>
<dbReference type="GO" id="GO:0009246">
    <property type="term" value="P:enterobacterial common antigen biosynthetic process"/>
    <property type="evidence" value="ECO:0007669"/>
    <property type="project" value="TreeGrafter"/>
</dbReference>
<feature type="domain" description="Acyltransferase 3" evidence="9">
    <location>
        <begin position="66"/>
        <end position="161"/>
    </location>
</feature>
<keyword evidence="5 8" id="KW-1133">Transmembrane helix</keyword>
<reference evidence="10 11" key="1">
    <citation type="submission" date="2019-06" db="EMBL/GenBank/DDBJ databases">
        <title>Complete genome of Microbacterium foliorum M2.</title>
        <authorList>
            <person name="Cao G."/>
        </authorList>
    </citation>
    <scope>NUCLEOTIDE SEQUENCE [LARGE SCALE GENOMIC DNA]</scope>
    <source>
        <strain evidence="10 11">M2</strain>
    </source>
</reference>
<proteinExistence type="inferred from homology"/>
<evidence type="ECO:0000256" key="6">
    <source>
        <dbReference type="ARBA" id="ARBA00023136"/>
    </source>
</evidence>
<dbReference type="PANTHER" id="PTHR40074">
    <property type="entry name" value="O-ACETYLTRANSFERASE WECH"/>
    <property type="match status" value="1"/>
</dbReference>
<name>A0A4Y5YM01_9MICO</name>
<feature type="transmembrane region" description="Helical" evidence="8">
    <location>
        <begin position="145"/>
        <end position="163"/>
    </location>
</feature>
<feature type="transmembrane region" description="Helical" evidence="8">
    <location>
        <begin position="114"/>
        <end position="133"/>
    </location>
</feature>
<dbReference type="Proteomes" id="UP000316125">
    <property type="component" value="Chromosome"/>
</dbReference>
<evidence type="ECO:0000313" key="11">
    <source>
        <dbReference type="Proteomes" id="UP000316125"/>
    </source>
</evidence>
<dbReference type="InterPro" id="IPR002656">
    <property type="entry name" value="Acyl_transf_3_dom"/>
</dbReference>
<dbReference type="GO" id="GO:0005886">
    <property type="term" value="C:plasma membrane"/>
    <property type="evidence" value="ECO:0007669"/>
    <property type="project" value="UniProtKB-SubCell"/>
</dbReference>
<dbReference type="OrthoDB" id="4394033at2"/>
<organism evidence="10 11">
    <name type="scientific">Microbacterium foliorum</name>
    <dbReference type="NCBI Taxonomy" id="104336"/>
    <lineage>
        <taxon>Bacteria</taxon>
        <taxon>Bacillati</taxon>
        <taxon>Actinomycetota</taxon>
        <taxon>Actinomycetes</taxon>
        <taxon>Micrococcales</taxon>
        <taxon>Microbacteriaceae</taxon>
        <taxon>Microbacterium</taxon>
    </lineage>
</organism>
<evidence type="ECO:0000256" key="1">
    <source>
        <dbReference type="ARBA" id="ARBA00004651"/>
    </source>
</evidence>
<dbReference type="PANTHER" id="PTHR40074:SF4">
    <property type="entry name" value="INNER MEMBRANE PROTEIN YCFT"/>
    <property type="match status" value="1"/>
</dbReference>
<keyword evidence="6 8" id="KW-0472">Membrane</keyword>
<evidence type="ECO:0000256" key="7">
    <source>
        <dbReference type="SAM" id="MobiDB-lite"/>
    </source>
</evidence>
<comment type="subcellular location">
    <subcellularLocation>
        <location evidence="1">Cell membrane</location>
        <topology evidence="1">Multi-pass membrane protein</topology>
    </subcellularLocation>
</comment>
<evidence type="ECO:0000259" key="9">
    <source>
        <dbReference type="Pfam" id="PF01757"/>
    </source>
</evidence>
<evidence type="ECO:0000256" key="5">
    <source>
        <dbReference type="ARBA" id="ARBA00022989"/>
    </source>
</evidence>
<keyword evidence="3" id="KW-1003">Cell membrane</keyword>
<feature type="transmembrane region" description="Helical" evidence="8">
    <location>
        <begin position="65"/>
        <end position="85"/>
    </location>
</feature>